<reference evidence="1 2" key="1">
    <citation type="submission" date="2019-01" db="EMBL/GenBank/DDBJ databases">
        <title>Draft genome sequence of Bacillus sp. DPC6431.</title>
        <authorList>
            <person name="Arbulu S."/>
            <person name="Murphy K."/>
            <person name="O'Sullivan O."/>
            <person name="Rea M.C."/>
            <person name="Hill C."/>
            <person name="Ross R.P."/>
        </authorList>
    </citation>
    <scope>NUCLEOTIDE SEQUENCE [LARGE SCALE GENOMIC DNA]</scope>
    <source>
        <strain evidence="1 2">DPC6431</strain>
    </source>
</reference>
<dbReference type="EMBL" id="SCLP01000007">
    <property type="protein sequence ID" value="TFF45775.1"/>
    <property type="molecule type" value="Genomic_DNA"/>
</dbReference>
<comment type="caution">
    <text evidence="1">The sequence shown here is derived from an EMBL/GenBank/DDBJ whole genome shotgun (WGS) entry which is preliminary data.</text>
</comment>
<dbReference type="AlphaFoldDB" id="A0A4Y8T4A4"/>
<protein>
    <submittedName>
        <fullName evidence="1">DUF3168 domain-containing protein</fullName>
    </submittedName>
</protein>
<proteinExistence type="predicted"/>
<dbReference type="RefSeq" id="WP_134656419.1">
    <property type="nucleotide sequence ID" value="NZ_SCLP01000007.1"/>
</dbReference>
<sequence length="124" mass="14526">MRDLMKEIKQSLENNKELVDLLGGKRIGHLIFNGDKNNPYITFSEVNNQDGDSADDKAYNSDLLYQIDIWSKKPITNKYKTEADRVMKSIGFSRFSTADLYEEDTKIYHYGMRYRTKISLIEEE</sequence>
<accession>A0A4Y8T4A4</accession>
<organism evidence="1 2">
    <name type="scientific">Bacillus thuringiensis</name>
    <dbReference type="NCBI Taxonomy" id="1428"/>
    <lineage>
        <taxon>Bacteria</taxon>
        <taxon>Bacillati</taxon>
        <taxon>Bacillota</taxon>
        <taxon>Bacilli</taxon>
        <taxon>Bacillales</taxon>
        <taxon>Bacillaceae</taxon>
        <taxon>Bacillus</taxon>
        <taxon>Bacillus cereus group</taxon>
    </lineage>
</organism>
<dbReference type="InterPro" id="IPR021508">
    <property type="entry name" value="Gp17-like"/>
</dbReference>
<dbReference type="Pfam" id="PF11367">
    <property type="entry name" value="Tail_completion_gp17"/>
    <property type="match status" value="1"/>
</dbReference>
<evidence type="ECO:0000313" key="1">
    <source>
        <dbReference type="EMBL" id="TFF45775.1"/>
    </source>
</evidence>
<gene>
    <name evidence="1" type="ORF">EQ803_16040</name>
</gene>
<name>A0A4Y8T4A4_BACTU</name>
<dbReference type="Proteomes" id="UP000297630">
    <property type="component" value="Unassembled WGS sequence"/>
</dbReference>
<evidence type="ECO:0000313" key="2">
    <source>
        <dbReference type="Proteomes" id="UP000297630"/>
    </source>
</evidence>